<evidence type="ECO:0000313" key="4">
    <source>
        <dbReference type="EMBL" id="TRX89951.1"/>
    </source>
</evidence>
<dbReference type="InterPro" id="IPR056693">
    <property type="entry name" value="DUF7791"/>
</dbReference>
<dbReference type="Proteomes" id="UP000319160">
    <property type="component" value="Unassembled WGS sequence"/>
</dbReference>
<name>A0A553HPS5_9PEZI</name>
<protein>
    <submittedName>
        <fullName evidence="4">Uncharacterized protein</fullName>
    </submittedName>
</protein>
<dbReference type="STRING" id="2512241.A0A553HPS5"/>
<feature type="domain" description="Nephrocystin 3-like N-terminal" evidence="2">
    <location>
        <begin position="230"/>
        <end position="408"/>
    </location>
</feature>
<dbReference type="EMBL" id="VFLP01000061">
    <property type="protein sequence ID" value="TRX89951.1"/>
    <property type="molecule type" value="Genomic_DNA"/>
</dbReference>
<dbReference type="Gene3D" id="3.40.50.300">
    <property type="entry name" value="P-loop containing nucleotide triphosphate hydrolases"/>
    <property type="match status" value="1"/>
</dbReference>
<dbReference type="InterPro" id="IPR027417">
    <property type="entry name" value="P-loop_NTPase"/>
</dbReference>
<dbReference type="Pfam" id="PF25053">
    <property type="entry name" value="DUF7791"/>
    <property type="match status" value="1"/>
</dbReference>
<reference evidence="5" key="1">
    <citation type="submission" date="2019-06" db="EMBL/GenBank/DDBJ databases">
        <title>Draft genome sequence of the griseofulvin-producing fungus Xylaria cubensis strain G536.</title>
        <authorList>
            <person name="Mead M.E."/>
            <person name="Raja H.A."/>
            <person name="Steenwyk J.L."/>
            <person name="Knowles S.L."/>
            <person name="Oberlies N.H."/>
            <person name="Rokas A."/>
        </authorList>
    </citation>
    <scope>NUCLEOTIDE SEQUENCE [LARGE SCALE GENOMIC DNA]</scope>
    <source>
        <strain evidence="5">G536</strain>
    </source>
</reference>
<keyword evidence="5" id="KW-1185">Reference proteome</keyword>
<keyword evidence="1" id="KW-0677">Repeat</keyword>
<feature type="domain" description="DUF7791" evidence="3">
    <location>
        <begin position="518"/>
        <end position="645"/>
    </location>
</feature>
<gene>
    <name evidence="4" type="ORF">FHL15_009223</name>
</gene>
<evidence type="ECO:0000259" key="2">
    <source>
        <dbReference type="Pfam" id="PF24883"/>
    </source>
</evidence>
<dbReference type="AlphaFoldDB" id="A0A553HPS5"/>
<dbReference type="PANTHER" id="PTHR10039">
    <property type="entry name" value="AMELOGENIN"/>
    <property type="match status" value="1"/>
</dbReference>
<dbReference type="SUPFAM" id="SSF52540">
    <property type="entry name" value="P-loop containing nucleoside triphosphate hydrolases"/>
    <property type="match status" value="1"/>
</dbReference>
<evidence type="ECO:0000259" key="3">
    <source>
        <dbReference type="Pfam" id="PF25053"/>
    </source>
</evidence>
<evidence type="ECO:0000313" key="5">
    <source>
        <dbReference type="Proteomes" id="UP000319160"/>
    </source>
</evidence>
<organism evidence="4 5">
    <name type="scientific">Xylaria flabelliformis</name>
    <dbReference type="NCBI Taxonomy" id="2512241"/>
    <lineage>
        <taxon>Eukaryota</taxon>
        <taxon>Fungi</taxon>
        <taxon>Dikarya</taxon>
        <taxon>Ascomycota</taxon>
        <taxon>Pezizomycotina</taxon>
        <taxon>Sordariomycetes</taxon>
        <taxon>Xylariomycetidae</taxon>
        <taxon>Xylariales</taxon>
        <taxon>Xylariaceae</taxon>
        <taxon>Xylaria</taxon>
    </lineage>
</organism>
<dbReference type="InterPro" id="IPR056884">
    <property type="entry name" value="NPHP3-like_N"/>
</dbReference>
<accession>A0A553HPS5</accession>
<dbReference type="OrthoDB" id="443402at2759"/>
<comment type="caution">
    <text evidence="4">The sequence shown here is derived from an EMBL/GenBank/DDBJ whole genome shotgun (WGS) entry which is preliminary data.</text>
</comment>
<dbReference type="PANTHER" id="PTHR10039:SF5">
    <property type="entry name" value="NACHT DOMAIN-CONTAINING PROTEIN"/>
    <property type="match status" value="1"/>
</dbReference>
<evidence type="ECO:0000256" key="1">
    <source>
        <dbReference type="ARBA" id="ARBA00022737"/>
    </source>
</evidence>
<proteinExistence type="predicted"/>
<sequence length="871" mass="99252">METLAALGLAANIAQFIATAGTVVKKTHELALSKKSLQKENEELEIIAHDFSLALPAIRTAASSATQRSNDASLALLEQGAQGISQEIERLLDAIKTQRARRSRSAKLLATLKELKLYDPLKELNERLSSFRDQIGLRINLLLLSEVNYRLDDVVKLVQSSVVGSGDPHDEQSNRSWRGTSQELAAVVQALRSWHPHLVDFYKTEGIVTSLDFSQVEERQNAIIDAHRQTYRWIFDADTANLKAWLAVEHAPIYWIAGNAGSGKSTLMKFIHKHPAMLKGLEAWIGSRTLHVASHFFWLAGTPIQQSQEGLLRSLLYQILRMQPEITRHVFPARWQTSNSLLDRTKSVIWSTKELLDAFFALPRILGEDRLLIFIDGLDEYSGEHDDLVSMIKALGTATNVKICVSSRPWLAFSDAFSASPWKLYLQDLTKSDIRIFIHDNLEAHSYFRRLSTRNREAAENLVTQITTRAQGVFLWVYLVVRSLVRGLTNADTMRDLQRRVDEVPQQLEDFFARILDSIDPFYMSRTARIFLVLAHARSSLPLISFYFLDRDEEGLPFEPKTFLDNWPDVNEDELDLITTKKRQLIAQCKDLIDIIELPEEPIMFNFSVLFLHRTVVDFINQPRILSRLFEQVGGEFKPAVALFEVHSGQFGSLLHLMNRNFLKPCLCNWLLGSVYYAREVEVIHEISLMGKLYPLEVALMGYFRTKHETDYSFSKALSILGRDLPKGKILPWMQKEEDRKPRSLQSFASACGLNPQQDIEAKGIQSVDIQMPSFYIKKAGDFEIGVVTDEMKNNRPDFLVAKPIYNNTFEMFTLSEAEALKRSRLLVKQFSVMMTPAQSSPYGPEAVISGQQKSSGKSRKLIIRKLLFWR</sequence>
<dbReference type="Pfam" id="PF24883">
    <property type="entry name" value="NPHP3_N"/>
    <property type="match status" value="1"/>
</dbReference>